<protein>
    <submittedName>
        <fullName evidence="4">Ca-activated chloride channel family protein</fullName>
    </submittedName>
</protein>
<evidence type="ECO:0000313" key="4">
    <source>
        <dbReference type="EMBL" id="MET3651182.1"/>
    </source>
</evidence>
<dbReference type="Proteomes" id="UP001549184">
    <property type="component" value="Unassembled WGS sequence"/>
</dbReference>
<feature type="compositionally biased region" description="Pro residues" evidence="1">
    <location>
        <begin position="45"/>
        <end position="57"/>
    </location>
</feature>
<dbReference type="Pfam" id="PF00092">
    <property type="entry name" value="VWA"/>
    <property type="match status" value="1"/>
</dbReference>
<evidence type="ECO:0000256" key="1">
    <source>
        <dbReference type="SAM" id="MobiDB-lite"/>
    </source>
</evidence>
<dbReference type="InterPro" id="IPR036465">
    <property type="entry name" value="vWFA_dom_sf"/>
</dbReference>
<proteinExistence type="predicted"/>
<evidence type="ECO:0000313" key="5">
    <source>
        <dbReference type="Proteomes" id="UP001549184"/>
    </source>
</evidence>
<keyword evidence="5" id="KW-1185">Reference proteome</keyword>
<dbReference type="InterPro" id="IPR002035">
    <property type="entry name" value="VWF_A"/>
</dbReference>
<dbReference type="Pfam" id="PF12034">
    <property type="entry name" value="YfbK_C"/>
    <property type="match status" value="1"/>
</dbReference>
<dbReference type="EMBL" id="JBEPMU010000001">
    <property type="protein sequence ID" value="MET3651182.1"/>
    <property type="molecule type" value="Genomic_DNA"/>
</dbReference>
<reference evidence="4 5" key="1">
    <citation type="submission" date="2024-06" db="EMBL/GenBank/DDBJ databases">
        <title>Sorghum-associated microbial communities from plants grown in Nebraska, USA.</title>
        <authorList>
            <person name="Schachtman D."/>
        </authorList>
    </citation>
    <scope>NUCLEOTIDE SEQUENCE [LARGE SCALE GENOMIC DNA]</scope>
    <source>
        <strain evidence="4 5">1073</strain>
    </source>
</reference>
<dbReference type="SUPFAM" id="SSF53300">
    <property type="entry name" value="vWA-like"/>
    <property type="match status" value="1"/>
</dbReference>
<dbReference type="PANTHER" id="PTHR10166">
    <property type="entry name" value="VOLTAGE-DEPENDENT CALCIUM CHANNEL SUBUNIT ALPHA-2/DELTA-RELATED"/>
    <property type="match status" value="1"/>
</dbReference>
<dbReference type="InterPro" id="IPR021908">
    <property type="entry name" value="YfbK_C"/>
</dbReference>
<dbReference type="SMART" id="SM00327">
    <property type="entry name" value="VWA"/>
    <property type="match status" value="1"/>
</dbReference>
<dbReference type="PROSITE" id="PS50234">
    <property type="entry name" value="VWFA"/>
    <property type="match status" value="1"/>
</dbReference>
<dbReference type="InterPro" id="IPR022156">
    <property type="entry name" value="Uncharacterised_YfbK_N"/>
</dbReference>
<evidence type="ECO:0000256" key="2">
    <source>
        <dbReference type="SAM" id="SignalP"/>
    </source>
</evidence>
<keyword evidence="2" id="KW-0732">Signal</keyword>
<feature type="chain" id="PRO_5045453867" evidence="2">
    <location>
        <begin position="23"/>
        <end position="570"/>
    </location>
</feature>
<dbReference type="Gene3D" id="3.40.50.410">
    <property type="entry name" value="von Willebrand factor, type A domain"/>
    <property type="match status" value="1"/>
</dbReference>
<dbReference type="Pfam" id="PF12450">
    <property type="entry name" value="vWF_A"/>
    <property type="match status" value="1"/>
</dbReference>
<dbReference type="InterPro" id="IPR051173">
    <property type="entry name" value="Ca_channel_alpha-2/delta"/>
</dbReference>
<dbReference type="CDD" id="cd01465">
    <property type="entry name" value="vWA_subgroup"/>
    <property type="match status" value="1"/>
</dbReference>
<name>A0ABV2JRK3_9GAMM</name>
<dbReference type="PROSITE" id="PS51257">
    <property type="entry name" value="PROKAR_LIPOPROTEIN"/>
    <property type="match status" value="1"/>
</dbReference>
<feature type="region of interest" description="Disordered" evidence="1">
    <location>
        <begin position="33"/>
        <end position="60"/>
    </location>
</feature>
<feature type="domain" description="VWFA" evidence="3">
    <location>
        <begin position="203"/>
        <end position="381"/>
    </location>
</feature>
<evidence type="ECO:0000259" key="3">
    <source>
        <dbReference type="PROSITE" id="PS50234"/>
    </source>
</evidence>
<organism evidence="4 5">
    <name type="scientific">Dyella japonica</name>
    <dbReference type="NCBI Taxonomy" id="231455"/>
    <lineage>
        <taxon>Bacteria</taxon>
        <taxon>Pseudomonadati</taxon>
        <taxon>Pseudomonadota</taxon>
        <taxon>Gammaproteobacteria</taxon>
        <taxon>Lysobacterales</taxon>
        <taxon>Rhodanobacteraceae</taxon>
        <taxon>Dyella</taxon>
    </lineage>
</organism>
<dbReference type="RefSeq" id="WP_354012638.1">
    <property type="nucleotide sequence ID" value="NZ_JBEPMU010000001.1"/>
</dbReference>
<accession>A0ABV2JRK3</accession>
<comment type="caution">
    <text evidence="4">The sequence shown here is derived from an EMBL/GenBank/DDBJ whole genome shotgun (WGS) entry which is preliminary data.</text>
</comment>
<feature type="signal peptide" evidence="2">
    <location>
        <begin position="1"/>
        <end position="22"/>
    </location>
</feature>
<gene>
    <name evidence="4" type="ORF">ABIC75_000884</name>
</gene>
<sequence>MRKLIVYGCLACIGGLLLTACSSNLPEARNARDRAAVASADPPAEVVPPPPPSPLTPPAYASAPMAQVDFDRAAVAQSKSTYSGVYGGLPAAQETAQYKHYDDNAIQQVAAQPLTTFSLDMDTGSYANVRRFLNQGRLPPADAVRVEELINYFPAEGSVGKRLERSPFAVNYELAPSPWNPNKTLLRVNLEAIGENAAAPASNLVFLVDVSGSMDSPERLPLIKSSLKMLTRQLRAQDKVSLVTYASGTQVVLEPTSGADKATIEAAIDRLQPGGSTAGASGLQLAYQMARQGFISHGVNRVLLATDGDFNVGVTSTEALKDMIKRERDSNITLSTLGVGDNNFNDAMMVQIADAGNGNYSYLDSLSEANKVLHDEMQSTLVTVAKDVKAQIEFNPAQVLEYRQIGYEKRQLHNEDFNDDKVDAGDIGAGKRVTVLYELTLKGQEPSVDPSRYQPAKAEPMQRGTELAYLKLRWKNPEGKQSELASMALEKSAMRASFNEASNETRFLAAVAAYGQKLRDNPALASTSWTSIADWAAAAKGRDAAGYRAEFVRLAGLAGSISPTDSQAER</sequence>
<dbReference type="PANTHER" id="PTHR10166:SF37">
    <property type="entry name" value="STOLID, ISOFORM H"/>
    <property type="match status" value="1"/>
</dbReference>